<dbReference type="STRING" id="477641.MODMU_1227"/>
<dbReference type="EMBL" id="FO203431">
    <property type="protein sequence ID" value="CCH86677.1"/>
    <property type="molecule type" value="Genomic_DNA"/>
</dbReference>
<proteinExistence type="predicted"/>
<sequence length="57" mass="6025">MTSIEPVPPDGTPDEEGAAERVQRGSQQGLTAEEVADIEARMRPRARGPQPPASRGA</sequence>
<evidence type="ECO:0000313" key="2">
    <source>
        <dbReference type="EMBL" id="CCH86677.1"/>
    </source>
</evidence>
<accession>I4ETG4</accession>
<keyword evidence="3" id="KW-1185">Reference proteome</keyword>
<evidence type="ECO:0000256" key="1">
    <source>
        <dbReference type="SAM" id="MobiDB-lite"/>
    </source>
</evidence>
<feature type="compositionally biased region" description="Pro residues" evidence="1">
    <location>
        <begin position="1"/>
        <end position="11"/>
    </location>
</feature>
<gene>
    <name evidence="2" type="ordered locus">MODMU_1227</name>
</gene>
<evidence type="ECO:0000313" key="3">
    <source>
        <dbReference type="Proteomes" id="UP000006461"/>
    </source>
</evidence>
<dbReference type="KEGG" id="mmar:MODMU_1227"/>
<name>I4ETG4_MODI5</name>
<dbReference type="HOGENOM" id="CLU_2991773_0_0_11"/>
<feature type="region of interest" description="Disordered" evidence="1">
    <location>
        <begin position="1"/>
        <end position="57"/>
    </location>
</feature>
<dbReference type="Proteomes" id="UP000006461">
    <property type="component" value="Chromosome"/>
</dbReference>
<dbReference type="AlphaFoldDB" id="I4ETG4"/>
<reference evidence="2 3" key="1">
    <citation type="journal article" date="2012" name="J. Bacteriol.">
        <title>Genome Sequence of Radiation-Resistant Modestobacter marinus Strain BC501, a Representative Actinobacterium That Thrives on Calcareous Stone Surfaces.</title>
        <authorList>
            <person name="Normand P."/>
            <person name="Gury J."/>
            <person name="Pujic P."/>
            <person name="Chouaia B."/>
            <person name="Crotti E."/>
            <person name="Brusetti L."/>
            <person name="Daffonchio D."/>
            <person name="Vacherie B."/>
            <person name="Barbe V."/>
            <person name="Medigue C."/>
            <person name="Calteau A."/>
            <person name="Ghodhbane-Gtari F."/>
            <person name="Essoussi I."/>
            <person name="Nouioui I."/>
            <person name="Abbassi-Ghozzi I."/>
            <person name="Gtari M."/>
        </authorList>
    </citation>
    <scope>NUCLEOTIDE SEQUENCE [LARGE SCALE GENOMIC DNA]</scope>
    <source>
        <strain evidence="3">BC 501</strain>
    </source>
</reference>
<organism evidence="2 3">
    <name type="scientific">Modestobacter italicus (strain DSM 44449 / CECT 9708 / BC 501)</name>
    <dbReference type="NCBI Taxonomy" id="2732864"/>
    <lineage>
        <taxon>Bacteria</taxon>
        <taxon>Bacillati</taxon>
        <taxon>Actinomycetota</taxon>
        <taxon>Actinomycetes</taxon>
        <taxon>Geodermatophilales</taxon>
        <taxon>Geodermatophilaceae</taxon>
        <taxon>Modestobacter</taxon>
    </lineage>
</organism>
<protein>
    <submittedName>
        <fullName evidence="2">Uncharacterized protein</fullName>
    </submittedName>
</protein>